<dbReference type="PANTHER" id="PTHR24273:SF32">
    <property type="entry name" value="HYALIN"/>
    <property type="match status" value="1"/>
</dbReference>
<keyword evidence="1" id="KW-0812">Transmembrane</keyword>
<dbReference type="InterPro" id="IPR006626">
    <property type="entry name" value="PbH1"/>
</dbReference>
<dbReference type="RefSeq" id="WP_008824455.1">
    <property type="nucleotide sequence ID" value="NZ_AFNU02000015.1"/>
</dbReference>
<comment type="caution">
    <text evidence="3">The sequence shown here is derived from an EMBL/GenBank/DDBJ whole genome shotgun (WGS) entry which is preliminary data.</text>
</comment>
<dbReference type="Pfam" id="PF16403">
    <property type="entry name" value="Bact_surface_Ig-like"/>
    <property type="match status" value="1"/>
</dbReference>
<dbReference type="EC" id="3.2.1.14" evidence="3"/>
<dbReference type="GO" id="GO:0008843">
    <property type="term" value="F:endochitinase activity"/>
    <property type="evidence" value="ECO:0007669"/>
    <property type="project" value="UniProtKB-EC"/>
</dbReference>
<dbReference type="InterPro" id="IPR011050">
    <property type="entry name" value="Pectin_lyase_fold/virulence"/>
</dbReference>
<dbReference type="OrthoDB" id="1776524at2"/>
<dbReference type="Gene3D" id="2.160.20.10">
    <property type="entry name" value="Single-stranded right-handed beta-helix, Pectin lyase-like"/>
    <property type="match status" value="6"/>
</dbReference>
<protein>
    <submittedName>
        <fullName evidence="3">Serine-rich adhesin for platelet protein</fullName>
        <ecNumber evidence="3">3.2.1.14</ecNumber>
    </submittedName>
</protein>
<reference evidence="3 4" key="2">
    <citation type="journal article" date="2013" name="PLoS ONE">
        <title>INDIGO - INtegrated Data Warehouse of MIcrobial GenOmes with Examples from the Red Sea Extremophiles.</title>
        <authorList>
            <person name="Alam I."/>
            <person name="Antunes A."/>
            <person name="Kamau A.A."/>
            <person name="Ba Alawi W."/>
            <person name="Kalkatawi M."/>
            <person name="Stingl U."/>
            <person name="Bajic V.B."/>
        </authorList>
    </citation>
    <scope>NUCLEOTIDE SEQUENCE [LARGE SCALE GENOMIC DNA]</scope>
    <source>
        <strain evidence="3 4">SSD-17B</strain>
    </source>
</reference>
<evidence type="ECO:0000256" key="1">
    <source>
        <dbReference type="SAM" id="Phobius"/>
    </source>
</evidence>
<dbReference type="SMART" id="SM00710">
    <property type="entry name" value="PbH1"/>
    <property type="match status" value="19"/>
</dbReference>
<dbReference type="eggNOG" id="COG5604">
    <property type="taxonomic scope" value="Bacteria"/>
</dbReference>
<dbReference type="EMBL" id="AFNU02000015">
    <property type="protein sequence ID" value="ERJ11137.1"/>
    <property type="molecule type" value="Genomic_DNA"/>
</dbReference>
<keyword evidence="4" id="KW-1185">Reference proteome</keyword>
<dbReference type="InterPro" id="IPR013783">
    <property type="entry name" value="Ig-like_fold"/>
</dbReference>
<dbReference type="GO" id="GO:0016020">
    <property type="term" value="C:membrane"/>
    <property type="evidence" value="ECO:0007669"/>
    <property type="project" value="InterPro"/>
</dbReference>
<accession>U2DRD5</accession>
<name>U2DRD5_9MOLU</name>
<feature type="domain" description="Cadherin" evidence="2">
    <location>
        <begin position="2104"/>
        <end position="2240"/>
    </location>
</feature>
<keyword evidence="1" id="KW-1133">Transmembrane helix</keyword>
<dbReference type="InterPro" id="IPR012334">
    <property type="entry name" value="Pectin_lyas_fold"/>
</dbReference>
<sequence>MTIKQNVLNKRNLISIFMLVFMFILFIIVNPVVSKAEGLIYFVNPDKAYEQDTFGTIEEAIVAASDGDTIHIAPGTYKVPNLEITKSLTIRGDTSGDITLIPTEDTGTGNGWITISRDLDVTILNLIFDGSGTDYDLYYGIHSHSYIHVIDSQFKGITYGTGYGAAIVLTNGGYVSDNSFSDIGRVGLQVMGETVQDSGVINNTFKGKGEGNHLDYGVRVETEVSVVIKGNTISGYSGKKEHTTQTSAGIVVSSLFGTIPTQVRINERNKITDNQIGILVGESDQDNGSVVVASGNIIKNNVRAIVTNGTHDVDARYNFFNTGLKRPTVIDEDVTYFPWAIDETFEQFTNHSIEKIVIDDDFSNLNQYDHVSVDTNNDGTVEDYYFGFNAFKTLENATLQSRESEALTNTKSSTLFVLPGTYHLKNTLTIDKGISIIGTAVEDVMIDASEVSVGIEITNMNTEQVLLKNVTVKGKGLSETGILVDKTDGLIVRNLTIDGFSKAGLNLNSATNVELSSVTTSNNITGIQLVDSKNVSLSDITSNTNSSGIRIVSTHDNNQGFDGINLNSVIGVIDGIYIEDQHRENLKLTTYSVLDNEADVTFNSPNINYAYYGIKKETNAHHIKFFNSLEESLLMTNLAAFDHVYVSDLHKEHFIVTEALSIDKAVDSAKDGDSIIIYPGAHTIDKTLNIDQAITITGNGSVQEPVILNYKGEVGEAILITSSNVTLEGLTLNASNMTSHVIKAIGSVTDGTKITNLNLNNLIIKSASSGLSGVLFDGIKDSNINELTITNSGGTGIELIDSNTITIDHITTSENLQGGIRIQTNGIIFDGNSDSITVSNIDAISELKQVIVIESLNEIQNLLLPETLTHRIDAGNFTYYSNSLTNAFTVAEERVSVYKDVTVKKVNEHSYYVSTALSIQAALDVSSLGDTVNLTEGTHVVNTPLRISKGIHLKGSGIDVTQLEAGTEVSHAIIIGDSNIEMIEISAFTLLGSQTNTYGIFADKTIKLNLHDLVIKQFTDSGIYLNNTSNTRIERVELSQNTGTGLTLVNPMNLNINTLTTTGNGLGVFIKSKEQTDLQAIDNVVLGDTLTIVDGIKLQEHHASRVSYSLSKDDNADITLLSNLYSFVYQGVTSEGITETFFISSRAEAFDLTNTNDHTHLFVKDILNDSYYINKQVSLLKAIEYADHYDTIYLTEGNYSLEHTLIIEKPLTLTGAGKDLVTLNSSIIDGNGILINSSDVTLSNFTFNTPSIQSYPIKVESEVVDQTITKTEHVTIEHLIVNNNGNSGKTGIVISGINYATIQDVTITHSGDGNGLSITDSSGITLKNITTKANSKGGIAIYATGAHQTSGTDAILIEGDLQLNELNKIYLVESNGYRVSNLTLPTTYQIMIRDGAKTYYQPTLKDAFALVETAFNTNQYQLETHITIYSEDDHAFYVINGLSIQHAIDQAIGGETIYIYPGNYNESTQIKIDETTSHFTGLIINKDNLSLIGVDIDGNPITGSGDVMATVQVDASVSDPFLVTGDHVLIQGLELIAQKESEDAIINYVVKITGNDVTIQNSVIDGDKGLFYNSIIITDVQLTNGTVDGFVSTISHFNINNNSLYGSVTIDEGVGYNVLDSEFLITSNQFKDSLQAKTQSSGIIHGREQERLLAQLPLIKNNTFNSNADTTFVSFRDSVSLTYIQSFVSENQFKSYAYLIKSHNDTQVIKPITYNSQSKTVIWNSQEDTVAFMNVDDLVVYYTGDEEVQKKAGALKMPGYNGIPALLSDHTKMVINVEPNFPDIEGLDIYVKINDGNFEPYSNYDYSLEFNQEGMSEIIFKTIDADSHEHIMNKLTIKIDQTPPKLEGVFDLYVDVFSEDIDFLQGVHATDLLSKTKGIVVDDTKLDLSHVGIYNIIYSVSDDVGNVTEQTVSVHVEDHVAPTINKQNGVFEVGLQVVNWDDYFTISDNYDEIDDIDVATDTSKVNFKKVGTYVVTITATDQSENTTTSSFTVTVQDTIAPTISGVISSYEVKSARPIWSELFDLADNYDESIDLSFEVEDSGVDMNSIGTYEITVTVTDTSGNQMTQTYDVEVNDTTAPIIEVEDLDYILNSEIPNWPELIGISDNYYDRSELTIDIDADDVDMAVVGNYDVHVTVTDDSGNESTKTFKVAVIDDIAPTVSIEDHTFEVLTNAPIWSVLIEAMDNYDQAEDLVIVINANEVKMDTVGTYTVYVTVTDTSGNSTDTSFIVTIEDTIAPTFSGVKDRTVRVGVNAFDPLEGITANDTNDGELTEHIEISGDYDLGKHGDYTLTLKVKDESGNEKTTTYTLTVDDPNKGIKPSVIIGIAVGSILIVGAALVLPKLGKK</sequence>
<dbReference type="GO" id="GO:0005509">
    <property type="term" value="F:calcium ion binding"/>
    <property type="evidence" value="ECO:0007669"/>
    <property type="project" value="InterPro"/>
</dbReference>
<dbReference type="GO" id="GO:0007156">
    <property type="term" value="P:homophilic cell adhesion via plasma membrane adhesion molecules"/>
    <property type="evidence" value="ECO:0007669"/>
    <property type="project" value="InterPro"/>
</dbReference>
<proteinExistence type="predicted"/>
<evidence type="ECO:0000259" key="2">
    <source>
        <dbReference type="PROSITE" id="PS50268"/>
    </source>
</evidence>
<dbReference type="SUPFAM" id="SSF51126">
    <property type="entry name" value="Pectin lyase-like"/>
    <property type="match status" value="6"/>
</dbReference>
<feature type="transmembrane region" description="Helical" evidence="1">
    <location>
        <begin position="2322"/>
        <end position="2340"/>
    </location>
</feature>
<dbReference type="InterPro" id="IPR002126">
    <property type="entry name" value="Cadherin-like_dom"/>
</dbReference>
<dbReference type="eggNOG" id="COG3420">
    <property type="taxonomic scope" value="Bacteria"/>
</dbReference>
<dbReference type="PROSITE" id="PS50268">
    <property type="entry name" value="CADHERIN_2"/>
    <property type="match status" value="1"/>
</dbReference>
<dbReference type="Proteomes" id="UP000005707">
    <property type="component" value="Unassembled WGS sequence"/>
</dbReference>
<feature type="transmembrane region" description="Helical" evidence="1">
    <location>
        <begin position="12"/>
        <end position="33"/>
    </location>
</feature>
<dbReference type="STRING" id="1033810.HLPCO_002802"/>
<evidence type="ECO:0000313" key="3">
    <source>
        <dbReference type="EMBL" id="ERJ11137.1"/>
    </source>
</evidence>
<evidence type="ECO:0000313" key="4">
    <source>
        <dbReference type="Proteomes" id="UP000005707"/>
    </source>
</evidence>
<organism evidence="3 4">
    <name type="scientific">Haloplasma contractile SSD-17B</name>
    <dbReference type="NCBI Taxonomy" id="1033810"/>
    <lineage>
        <taxon>Bacteria</taxon>
        <taxon>Bacillati</taxon>
        <taxon>Mycoplasmatota</taxon>
        <taxon>Mollicutes</taxon>
        <taxon>Haloplasmatales</taxon>
        <taxon>Haloplasmataceae</taxon>
        <taxon>Haloplasma</taxon>
    </lineage>
</organism>
<gene>
    <name evidence="3" type="primary">sraP</name>
    <name evidence="3" type="ORF">HLPCO_002802</name>
</gene>
<dbReference type="InterPro" id="IPR032179">
    <property type="entry name" value="Cry22Aa_Ig-like"/>
</dbReference>
<keyword evidence="3" id="KW-0378">Hydrolase</keyword>
<dbReference type="PANTHER" id="PTHR24273">
    <property type="entry name" value="FI04643P-RELATED"/>
    <property type="match status" value="1"/>
</dbReference>
<dbReference type="InParanoid" id="U2DRD5"/>
<keyword evidence="3" id="KW-0326">Glycosidase</keyword>
<keyword evidence="1" id="KW-0472">Membrane</keyword>
<reference evidence="3 4" key="1">
    <citation type="journal article" date="2011" name="J. Bacteriol.">
        <title>Genome sequence of Haloplasma contractile, an unusual contractile bacterium from a deep-sea anoxic brine lake.</title>
        <authorList>
            <person name="Antunes A."/>
            <person name="Alam I."/>
            <person name="El Dorry H."/>
            <person name="Siam R."/>
            <person name="Robertson A."/>
            <person name="Bajic V.B."/>
            <person name="Stingl U."/>
        </authorList>
    </citation>
    <scope>NUCLEOTIDE SEQUENCE [LARGE SCALE GENOMIC DNA]</scope>
    <source>
        <strain evidence="3 4">SSD-17B</strain>
    </source>
</reference>
<dbReference type="Gene3D" id="2.60.40.10">
    <property type="entry name" value="Immunoglobulins"/>
    <property type="match status" value="6"/>
</dbReference>